<accession>A0A9J5Z3U4</accession>
<dbReference type="PANTHER" id="PTHR31973:SF197">
    <property type="entry name" value="SWIM-TYPE DOMAIN-CONTAINING PROTEIN"/>
    <property type="match status" value="1"/>
</dbReference>
<comment type="caution">
    <text evidence="1">The sequence shown here is derived from an EMBL/GenBank/DDBJ whole genome shotgun (WGS) entry which is preliminary data.</text>
</comment>
<sequence>VIPKKDDSELDEEFRAFRTERKRKIHQKKKRKKTNSGRSCWVRINKDTIPRKNLFVYFYVCFDALKRGWLEGCRKIIGLGGWFLKGLCKGELLVAVGRSGNNEMFPIAWVVVDQETKHSWSVFRHIWSNRSINWKGEERRKQFWRCAKASFELKLKDELAKLAKPDESTCEELLAFNKEFWCKAFFSTSSKCDIVVNNISETYSSWIVGHRHKSIITMLEKIRHKIMDRHVDIRRFANTWITYVSPMARLILEENKDISKRYKLLWNEDS</sequence>
<proteinExistence type="predicted"/>
<evidence type="ECO:0000313" key="1">
    <source>
        <dbReference type="EMBL" id="KAG5606108.1"/>
    </source>
</evidence>
<dbReference type="OrthoDB" id="1296858at2759"/>
<protein>
    <recommendedName>
        <fullName evidence="3">MULE transposase domain-containing protein</fullName>
    </recommendedName>
</protein>
<reference evidence="1 2" key="1">
    <citation type="submission" date="2020-09" db="EMBL/GenBank/DDBJ databases">
        <title>De no assembly of potato wild relative species, Solanum commersonii.</title>
        <authorList>
            <person name="Cho K."/>
        </authorList>
    </citation>
    <scope>NUCLEOTIDE SEQUENCE [LARGE SCALE GENOMIC DNA]</scope>
    <source>
        <strain evidence="1">LZ3.2</strain>
        <tissue evidence="1">Leaf</tissue>
    </source>
</reference>
<organism evidence="1 2">
    <name type="scientific">Solanum commersonii</name>
    <name type="common">Commerson's wild potato</name>
    <name type="synonym">Commerson's nightshade</name>
    <dbReference type="NCBI Taxonomy" id="4109"/>
    <lineage>
        <taxon>Eukaryota</taxon>
        <taxon>Viridiplantae</taxon>
        <taxon>Streptophyta</taxon>
        <taxon>Embryophyta</taxon>
        <taxon>Tracheophyta</taxon>
        <taxon>Spermatophyta</taxon>
        <taxon>Magnoliopsida</taxon>
        <taxon>eudicotyledons</taxon>
        <taxon>Gunneridae</taxon>
        <taxon>Pentapetalae</taxon>
        <taxon>asterids</taxon>
        <taxon>lamiids</taxon>
        <taxon>Solanales</taxon>
        <taxon>Solanaceae</taxon>
        <taxon>Solanoideae</taxon>
        <taxon>Solaneae</taxon>
        <taxon>Solanum</taxon>
    </lineage>
</organism>
<dbReference type="Proteomes" id="UP000824120">
    <property type="component" value="Chromosome 5"/>
</dbReference>
<evidence type="ECO:0000313" key="2">
    <source>
        <dbReference type="Proteomes" id="UP000824120"/>
    </source>
</evidence>
<gene>
    <name evidence="1" type="ORF">H5410_027600</name>
</gene>
<dbReference type="EMBL" id="JACXVP010000005">
    <property type="protein sequence ID" value="KAG5606108.1"/>
    <property type="molecule type" value="Genomic_DNA"/>
</dbReference>
<name>A0A9J5Z3U4_SOLCO</name>
<evidence type="ECO:0008006" key="3">
    <source>
        <dbReference type="Google" id="ProtNLM"/>
    </source>
</evidence>
<dbReference type="AlphaFoldDB" id="A0A9J5Z3U4"/>
<feature type="non-terminal residue" evidence="1">
    <location>
        <position position="270"/>
    </location>
</feature>
<keyword evidence="2" id="KW-1185">Reference proteome</keyword>
<dbReference type="PANTHER" id="PTHR31973">
    <property type="entry name" value="POLYPROTEIN, PUTATIVE-RELATED"/>
    <property type="match status" value="1"/>
</dbReference>